<dbReference type="AlphaFoldDB" id="A0A1N7F0N0"/>
<reference evidence="2" key="1">
    <citation type="submission" date="2017-01" db="EMBL/GenBank/DDBJ databases">
        <authorList>
            <person name="Varghese N."/>
            <person name="Submissions S."/>
        </authorList>
    </citation>
    <scope>NUCLEOTIDE SEQUENCE [LARGE SCALE GENOMIC DNA]</scope>
    <source>
        <strain evidence="2">type strain: HArc-</strain>
    </source>
</reference>
<evidence type="ECO:0000313" key="2">
    <source>
        <dbReference type="Proteomes" id="UP000185936"/>
    </source>
</evidence>
<dbReference type="Proteomes" id="UP000185936">
    <property type="component" value="Unassembled WGS sequence"/>
</dbReference>
<dbReference type="EMBL" id="FTNR01000005">
    <property type="protein sequence ID" value="SIR93755.1"/>
    <property type="molecule type" value="Genomic_DNA"/>
</dbReference>
<sequence>MLVEVSNTGDETVDVPGDVTVEVDGERYRHLMNTGVGNEYDQLSSLEPGERIVRTLAFDIPDVDAPDRLTTTWEARDLTGALLSSTAEWELAPEAVTQPGKRIDGLAVGDVLEVRDQRTRYELTVTAIETDRGDDGRTAVTLDVENLGPSTIEDPIHHRLALVAADEPVERLDGDDPFEPVPLERGERSRVELAFEGDSAESRHFELQLTPYATAVWESTA</sequence>
<evidence type="ECO:0000313" key="1">
    <source>
        <dbReference type="EMBL" id="SIR93755.1"/>
    </source>
</evidence>
<accession>A0A1N7F0N0</accession>
<protein>
    <submittedName>
        <fullName evidence="1">Uncharacterized protein</fullName>
    </submittedName>
</protein>
<organism evidence="1 2">
    <name type="scientific">Natronorubrum thiooxidans</name>
    <dbReference type="NCBI Taxonomy" id="308853"/>
    <lineage>
        <taxon>Archaea</taxon>
        <taxon>Methanobacteriati</taxon>
        <taxon>Methanobacteriota</taxon>
        <taxon>Stenosarchaea group</taxon>
        <taxon>Halobacteria</taxon>
        <taxon>Halobacteriales</taxon>
        <taxon>Natrialbaceae</taxon>
        <taxon>Natronorubrum</taxon>
    </lineage>
</organism>
<proteinExistence type="predicted"/>
<keyword evidence="2" id="KW-1185">Reference proteome</keyword>
<dbReference type="STRING" id="308853.SAMN05421752_105224"/>
<gene>
    <name evidence="1" type="ORF">SAMN05421752_105224</name>
</gene>
<name>A0A1N7F0N0_9EURY</name>